<dbReference type="InterPro" id="IPR006886">
    <property type="entry name" value="RNA_pol_III_Rpc5"/>
</dbReference>
<dbReference type="Proteomes" id="UP000823775">
    <property type="component" value="Unassembled WGS sequence"/>
</dbReference>
<proteinExistence type="predicted"/>
<comment type="caution">
    <text evidence="1">The sequence shown here is derived from an EMBL/GenBank/DDBJ whole genome shotgun (WGS) entry which is preliminary data.</text>
</comment>
<dbReference type="EMBL" id="JACEIK010001065">
    <property type="protein sequence ID" value="MCD7465614.1"/>
    <property type="molecule type" value="Genomic_DNA"/>
</dbReference>
<name>A0ABS8T2M9_DATST</name>
<dbReference type="PANTHER" id="PTHR12069:SF0">
    <property type="entry name" value="DNA-DIRECTED RNA POLYMERASE III SUBUNIT RPC5"/>
    <property type="match status" value="1"/>
</dbReference>
<dbReference type="PANTHER" id="PTHR12069">
    <property type="entry name" value="DNA-DIRECTED RNA POLYMERASES III 80 KDA POLYPEPTIDE RNA POLYMERASE III SUBUNIT 5"/>
    <property type="match status" value="1"/>
</dbReference>
<reference evidence="1 2" key="1">
    <citation type="journal article" date="2021" name="BMC Genomics">
        <title>Datura genome reveals duplications of psychoactive alkaloid biosynthetic genes and high mutation rate following tissue culture.</title>
        <authorList>
            <person name="Rajewski A."/>
            <person name="Carter-House D."/>
            <person name="Stajich J."/>
            <person name="Litt A."/>
        </authorList>
    </citation>
    <scope>NUCLEOTIDE SEQUENCE [LARGE SCALE GENOMIC DNA]</scope>
    <source>
        <strain evidence="1">AR-01</strain>
    </source>
</reference>
<evidence type="ECO:0000313" key="2">
    <source>
        <dbReference type="Proteomes" id="UP000823775"/>
    </source>
</evidence>
<gene>
    <name evidence="1" type="ORF">HAX54_001629</name>
</gene>
<sequence length="108" mass="11903">MIGSSKSILTRNLKIFMKNEALPKAVQNVFRIHKVCSLPQILAGLRAMALSKSFDPKEPPKKAFFLIAATGDSDVAPIEEIQTVLDQVAVNIHGVYVLEVSYQIIHTV</sequence>
<keyword evidence="2" id="KW-1185">Reference proteome</keyword>
<evidence type="ECO:0000313" key="1">
    <source>
        <dbReference type="EMBL" id="MCD7465614.1"/>
    </source>
</evidence>
<accession>A0ABS8T2M9</accession>
<organism evidence="1 2">
    <name type="scientific">Datura stramonium</name>
    <name type="common">Jimsonweed</name>
    <name type="synonym">Common thornapple</name>
    <dbReference type="NCBI Taxonomy" id="4076"/>
    <lineage>
        <taxon>Eukaryota</taxon>
        <taxon>Viridiplantae</taxon>
        <taxon>Streptophyta</taxon>
        <taxon>Embryophyta</taxon>
        <taxon>Tracheophyta</taxon>
        <taxon>Spermatophyta</taxon>
        <taxon>Magnoliopsida</taxon>
        <taxon>eudicotyledons</taxon>
        <taxon>Gunneridae</taxon>
        <taxon>Pentapetalae</taxon>
        <taxon>asterids</taxon>
        <taxon>lamiids</taxon>
        <taxon>Solanales</taxon>
        <taxon>Solanaceae</taxon>
        <taxon>Solanoideae</taxon>
        <taxon>Datureae</taxon>
        <taxon>Datura</taxon>
    </lineage>
</organism>
<protein>
    <submittedName>
        <fullName evidence="1">Uncharacterized protein</fullName>
    </submittedName>
</protein>